<dbReference type="EMBL" id="JAOH01000002">
    <property type="protein sequence ID" value="EUA62141.1"/>
    <property type="molecule type" value="Genomic_DNA"/>
</dbReference>
<dbReference type="Proteomes" id="UP000021210">
    <property type="component" value="Unassembled WGS sequence"/>
</dbReference>
<sequence>MAPAPEPGKGHEGEIVGIHGGAVWNKVVQQDHLDALLM</sequence>
<dbReference type="AlphaFoldDB" id="A0A829QHA2"/>
<proteinExistence type="predicted"/>
<gene>
    <name evidence="1" type="ORF">I542_2287</name>
</gene>
<organism evidence="1 2">
    <name type="scientific">Mycobacteroides abscessus 1948</name>
    <dbReference type="NCBI Taxonomy" id="1299323"/>
    <lineage>
        <taxon>Bacteria</taxon>
        <taxon>Bacillati</taxon>
        <taxon>Actinomycetota</taxon>
        <taxon>Actinomycetes</taxon>
        <taxon>Mycobacteriales</taxon>
        <taxon>Mycobacteriaceae</taxon>
        <taxon>Mycobacteroides</taxon>
        <taxon>Mycobacteroides abscessus</taxon>
    </lineage>
</organism>
<name>A0A829QHA2_9MYCO</name>
<comment type="caution">
    <text evidence="1">The sequence shown here is derived from an EMBL/GenBank/DDBJ whole genome shotgun (WGS) entry which is preliminary data.</text>
</comment>
<reference evidence="1 2" key="1">
    <citation type="submission" date="2013-12" db="EMBL/GenBank/DDBJ databases">
        <authorList>
            <person name="Zelazny A."/>
            <person name="Olivier K."/>
            <person name="Holland S."/>
            <person name="Lenaerts A."/>
            <person name="Ordway D."/>
            <person name="DeGroote M.A."/>
            <person name="Parker T."/>
            <person name="Sizemore C."/>
            <person name="Tallon L.J."/>
            <person name="Sadzewicz L.K."/>
            <person name="Sengamalay N."/>
            <person name="Fraser C.M."/>
            <person name="Hine E."/>
            <person name="Shefchek K.A."/>
            <person name="Das S.P."/>
            <person name="Tettelin H."/>
        </authorList>
    </citation>
    <scope>NUCLEOTIDE SEQUENCE [LARGE SCALE GENOMIC DNA]</scope>
    <source>
        <strain evidence="1 2">1948</strain>
    </source>
</reference>
<protein>
    <submittedName>
        <fullName evidence="1">Uncharacterized protein</fullName>
    </submittedName>
</protein>
<evidence type="ECO:0000313" key="1">
    <source>
        <dbReference type="EMBL" id="EUA62141.1"/>
    </source>
</evidence>
<evidence type="ECO:0000313" key="2">
    <source>
        <dbReference type="Proteomes" id="UP000021210"/>
    </source>
</evidence>
<accession>A0A829QHA2</accession>